<accession>A0A2N9H082</accession>
<evidence type="ECO:0000259" key="5">
    <source>
        <dbReference type="Pfam" id="PF25597"/>
    </source>
</evidence>
<dbReference type="InterPro" id="IPR057670">
    <property type="entry name" value="SH3_retrovirus"/>
</dbReference>
<keyword evidence="1" id="KW-0378">Hydrolase</keyword>
<evidence type="ECO:0000259" key="3">
    <source>
        <dbReference type="Pfam" id="PF07727"/>
    </source>
</evidence>
<protein>
    <submittedName>
        <fullName evidence="6">Uncharacterized protein</fullName>
    </submittedName>
</protein>
<dbReference type="InterPro" id="IPR013103">
    <property type="entry name" value="RVT_2"/>
</dbReference>
<organism evidence="6">
    <name type="scientific">Fagus sylvatica</name>
    <name type="common">Beechnut</name>
    <dbReference type="NCBI Taxonomy" id="28930"/>
    <lineage>
        <taxon>Eukaryota</taxon>
        <taxon>Viridiplantae</taxon>
        <taxon>Streptophyta</taxon>
        <taxon>Embryophyta</taxon>
        <taxon>Tracheophyta</taxon>
        <taxon>Spermatophyta</taxon>
        <taxon>Magnoliopsida</taxon>
        <taxon>eudicotyledons</taxon>
        <taxon>Gunneridae</taxon>
        <taxon>Pentapetalae</taxon>
        <taxon>rosids</taxon>
        <taxon>fabids</taxon>
        <taxon>Fagales</taxon>
        <taxon>Fagaceae</taxon>
        <taxon>Fagus</taxon>
    </lineage>
</organism>
<feature type="domain" description="Reverse transcriptase Ty1/copia-type" evidence="3">
    <location>
        <begin position="568"/>
        <end position="753"/>
    </location>
</feature>
<feature type="domain" description="Retrovirus-related Pol polyprotein from transposon TNT 1-94-like beta-barrel" evidence="4">
    <location>
        <begin position="232"/>
        <end position="309"/>
    </location>
</feature>
<dbReference type="Pfam" id="PF25597">
    <property type="entry name" value="SH3_retrovirus"/>
    <property type="match status" value="1"/>
</dbReference>
<proteinExistence type="predicted"/>
<dbReference type="CDD" id="cd09272">
    <property type="entry name" value="RNase_HI_RT_Ty1"/>
    <property type="match status" value="1"/>
</dbReference>
<feature type="compositionally biased region" description="Polar residues" evidence="2">
    <location>
        <begin position="176"/>
        <end position="185"/>
    </location>
</feature>
<keyword evidence="1" id="KW-0645">Protease</keyword>
<dbReference type="Pfam" id="PF14223">
    <property type="entry name" value="Retrotran_gag_2"/>
    <property type="match status" value="1"/>
</dbReference>
<dbReference type="SUPFAM" id="SSF56672">
    <property type="entry name" value="DNA/RNA polymerases"/>
    <property type="match status" value="1"/>
</dbReference>
<dbReference type="EMBL" id="OIVN01002980">
    <property type="protein sequence ID" value="SPD07917.1"/>
    <property type="molecule type" value="Genomic_DNA"/>
</dbReference>
<dbReference type="GO" id="GO:0004190">
    <property type="term" value="F:aspartic-type endopeptidase activity"/>
    <property type="evidence" value="ECO:0007669"/>
    <property type="project" value="UniProtKB-KW"/>
</dbReference>
<dbReference type="InterPro" id="IPR054722">
    <property type="entry name" value="PolX-like_BBD"/>
</dbReference>
<name>A0A2N9H082_FAGSY</name>
<dbReference type="AlphaFoldDB" id="A0A2N9H082"/>
<feature type="compositionally biased region" description="Low complexity" evidence="2">
    <location>
        <begin position="492"/>
        <end position="501"/>
    </location>
</feature>
<evidence type="ECO:0000313" key="6">
    <source>
        <dbReference type="EMBL" id="SPD07917.1"/>
    </source>
</evidence>
<dbReference type="InterPro" id="IPR043502">
    <property type="entry name" value="DNA/RNA_pol_sf"/>
</dbReference>
<dbReference type="Pfam" id="PF22936">
    <property type="entry name" value="Pol_BBD"/>
    <property type="match status" value="1"/>
</dbReference>
<sequence length="990" mass="110505">MIPNPDLAAWTRTDRLIKAWITTTISEEALGTVVGLTTSLDVWKALSNAYSQDSQAREFELLLKLQEKKKDTKKVFWLLNGLGPRYESFSTAMLKPPVPSYLDLIPLLHSHELRNKSLLIDQPNPALAFVGQRFNSNKGSSFNSRGKGFHQSGSRPPYTPWNGHHHSSSKNNSQSGTPHSSQTDSIPHCQICKKRGHHALKCWHRFDNSYQDDHVPQALAALHLNTPIEGEWVPDIGATAYLTDDPSILSKLQSYVDSDSVMVGNGSELPINHTSHANIFSPGSSLTLNNVLVVPDIKKNLLSVSQLTSDYPCYFQFDDHGFVIKDLRTHKVLALGSKEAGFMFCDMLLSKFSSPVVFEWWIQLSGMDGTPEQNSVAERKHRHVVELGLAIDKHKGYRCLHLSTGRVYTSRHVVFDEYSFPFAPPISVPPVTELVSNTLAEWISPSPAPPPKNPPIISPTLDKNHARLFTSENSPSLQPIPSLAPENSALVSSPPHISSPPSLLPKPPTSTHSMTTRSRNGIVKPNPKYALTVVFPTTPPEPKSVRVALRDPGWRAAMDDEMKALHQNNTWVLVPRQPSMHIIGCRWIFKTKLHSDGSLDRLKARLVAKGYNQQEGVDFLETFSPVIHPATIRIILTLATVKGWSFHQLDVKNAFLHGHLDTTVFMDQPLGFEDYTAPTHVCQLKHALYGLKQAPRAWFDRFSSFLIDYGFFCSTADSSLFIYNHDSHILILLVYVDDIILIGSLDSLLAEFVSLGYLLAHTKMLDCKPVATPMASKRVSLSHAEELYSDITEYRRIVGTLQYLTLTRLDLSYAVNTVCQYMHAPTNEHFQMVKRILRYVKGTLSLGVRILRHSSLDLFAFSDADWAGCLVTRRSTTGFCTFLGSNCISWSAKKQPTVSRSSTEAEYHAMASTVAELTWVSFILRVIGLYQAQPLTLFCDNLSALHMSLADLFTKPLSRVTFDGLKSKLGLWATPTSSLKGGKEEYPTCL</sequence>
<dbReference type="Pfam" id="PF07727">
    <property type="entry name" value="RVT_2"/>
    <property type="match status" value="1"/>
</dbReference>
<keyword evidence="1" id="KW-0064">Aspartyl protease</keyword>
<dbReference type="PANTHER" id="PTHR11439:SF524">
    <property type="entry name" value="RNA-DIRECTED DNA POLYMERASE, PROTEIN KINASE RLK-PELLE-DLSV FAMILY"/>
    <property type="match status" value="1"/>
</dbReference>
<gene>
    <name evidence="6" type="ORF">FSB_LOCUS35799</name>
</gene>
<feature type="region of interest" description="Disordered" evidence="2">
    <location>
        <begin position="471"/>
        <end position="523"/>
    </location>
</feature>
<evidence type="ECO:0000259" key="4">
    <source>
        <dbReference type="Pfam" id="PF22936"/>
    </source>
</evidence>
<feature type="domain" description="Retroviral polymerase SH3-like" evidence="5">
    <location>
        <begin position="393"/>
        <end position="424"/>
    </location>
</feature>
<reference evidence="6" key="1">
    <citation type="submission" date="2018-02" db="EMBL/GenBank/DDBJ databases">
        <authorList>
            <person name="Cohen D.B."/>
            <person name="Kent A.D."/>
        </authorList>
    </citation>
    <scope>NUCLEOTIDE SEQUENCE</scope>
</reference>
<dbReference type="PANTHER" id="PTHR11439">
    <property type="entry name" value="GAG-POL-RELATED RETROTRANSPOSON"/>
    <property type="match status" value="1"/>
</dbReference>
<evidence type="ECO:0000256" key="2">
    <source>
        <dbReference type="SAM" id="MobiDB-lite"/>
    </source>
</evidence>
<evidence type="ECO:0000256" key="1">
    <source>
        <dbReference type="ARBA" id="ARBA00022750"/>
    </source>
</evidence>
<feature type="region of interest" description="Disordered" evidence="2">
    <location>
        <begin position="140"/>
        <end position="185"/>
    </location>
</feature>